<protein>
    <submittedName>
        <fullName evidence="1">Uncharacterized protein</fullName>
    </submittedName>
</protein>
<gene>
    <name evidence="1" type="ORF">ERIC2_c22340</name>
</gene>
<keyword evidence="2" id="KW-1185">Reference proteome</keyword>
<evidence type="ECO:0000313" key="2">
    <source>
        <dbReference type="Proteomes" id="UP000029431"/>
    </source>
</evidence>
<dbReference type="Proteomes" id="UP000029431">
    <property type="component" value="Chromosome"/>
</dbReference>
<organism evidence="1 2">
    <name type="scientific">Paenibacillus larvae subsp. larvae DSM 25430</name>
    <dbReference type="NCBI Taxonomy" id="697284"/>
    <lineage>
        <taxon>Bacteria</taxon>
        <taxon>Bacillati</taxon>
        <taxon>Bacillota</taxon>
        <taxon>Bacilli</taxon>
        <taxon>Bacillales</taxon>
        <taxon>Paenibacillaceae</taxon>
        <taxon>Paenibacillus</taxon>
    </lineage>
</organism>
<dbReference type="KEGG" id="plv:ERIC2_c22340"/>
<evidence type="ECO:0000313" key="1">
    <source>
        <dbReference type="EMBL" id="AHD06026.1"/>
    </source>
</evidence>
<name>V9W4S0_9BACL</name>
<sequence>MAWYLNRRDTSCKNGYKVPPKSACIGCPFHSDYGWLELKRNFPDEWKQAVEFEKTLHEYGLRQMRGKVYLHKSCVPLEEVDINENQLEMDFDGFGNECSGHCAT</sequence>
<accession>V9W4S0</accession>
<reference evidence="1 2" key="1">
    <citation type="journal article" date="2014" name="PLoS ONE">
        <title>How to Kill the Honey Bee Larva: Genomic Potential and Virulence Mechanisms of Paenibacillus larvae.</title>
        <authorList>
            <person name="Djukic M."/>
            <person name="Brzuszkiewicz E."/>
            <person name="Funfhaus A."/>
            <person name="Voss J."/>
            <person name="Gollnow K."/>
            <person name="Poppinga L."/>
            <person name="Liesegang H."/>
            <person name="Garcia-Gonzalez E."/>
            <person name="Genersch E."/>
            <person name="Daniel R."/>
        </authorList>
    </citation>
    <scope>NUCLEOTIDE SEQUENCE [LARGE SCALE GENOMIC DNA]</scope>
    <source>
        <strain evidence="1 2">DSM 25430</strain>
    </source>
</reference>
<dbReference type="HOGENOM" id="CLU_2247329_0_0_9"/>
<dbReference type="EMBL" id="CP003355">
    <property type="protein sequence ID" value="AHD06026.1"/>
    <property type="molecule type" value="Genomic_DNA"/>
</dbReference>
<dbReference type="eggNOG" id="COG0175">
    <property type="taxonomic scope" value="Bacteria"/>
</dbReference>
<proteinExistence type="predicted"/>
<dbReference type="AlphaFoldDB" id="V9W4S0"/>